<dbReference type="GO" id="GO:0061484">
    <property type="term" value="P:hematopoietic stem cell homeostasis"/>
    <property type="evidence" value="ECO:0007669"/>
    <property type="project" value="Ensembl"/>
</dbReference>
<dbReference type="InterPro" id="IPR013320">
    <property type="entry name" value="ConA-like_dom_sf"/>
</dbReference>
<dbReference type="GO" id="GO:0050808">
    <property type="term" value="P:synapse organization"/>
    <property type="evidence" value="ECO:0007669"/>
    <property type="project" value="Ensembl"/>
</dbReference>
<sequence>MASEKPVSGPDPQPAGLIPVGAGGGGGGGSSAAVMGELRASGSGAVVLPAGMINPSVPIRNIRMKFAVLIGLIQVGEVSNRDIVETVLNLLVGGEFDLEMNFIIQDAESITCMSELLEHCDVTCQAEIWSMFTAILRKSVRNLQTSTEVGLIEQVLLKMSTVDDMIADLLVDMLGGSCQLQHHCQGVEALFSMLRGENGIWVSCGQIKHAIKLLSVLNQMPQRHGPDTFFNFPGCSAAAIALPPIAKWPYQNGFTLNTWFRMDPLNNINVDKDKPYLYCFRTSKGVGYSAHFVGNCLIVTSLKSKGKGFQHCVKYDFQPRKWYMISIVHIYNRWRNSEIRCYVNGQLVSYGDMLGMLTQTIYDKCFLGSSETADANRVFCGQLGAVYVFTEALNPAQIFAIHQLGPGYKSTFKFKSESDIHLAEHHKQVLYDGKLASSIAFTYNAKATDAQLCLESSPKENPSIFVHSPHALMLQDVKAIVTHSIHSAIHSIGGIQVLFPLFAQLDNRQLNDSQMETTVCATLLAFLVELLKSSVAMQEQMLGGKGFLVIGYLLEKSSRVHITRAVLEQFLSFAKYLDGLSHGAPLLKQLCDHILFNPAIWIHTPAKVQLSLYTYLSAEFIGTATIYTTIRRVGTVLQLMHTLKYYYWVVNPADSSGITPKGLEGPRPSQKEIISLRAFMLLFLKQLILKDRGVKEDELQSILNYLLTMHEDENIHDVLQLLVALMSEHPASMIPAFDQRNGIRVIYKLLASKSESIWVQALKVLGYFLKHLGHKRKVEIMHTHSLFTLLGERLMLHTNTVTVTTYNTLYEILTEQVCTQVVHKPHPEPDSTVKIQNPSKDIILYRMEVRRLFLSDMIKTFQCLLQCSVWQDWMFSLGYINPKNSEEQKITEMVYNIFRILLYHAIKYEWGGWRVWVDTLSIAHSKVTYEAHKEYLAKMYEEYQRQEEENIKKGKKGNVSTISGLSSQTTGAKGGLEIREIEDLSQSQSPESETDYPVSTDTRDLLMATKVSDEVLGSSDRPGGGVHVEVHDLLVDIKAEKVEATEVKLDDMDLSPETLVTGENGALVEVESLLDNVYCAAVEKLQNNVHGSVGIIKKSEEKDNGPLITLADEKDEPSTNNTSFLFDKIPSQEEKLLPELSSNHITIPNVQETQMHLGVTDDLGLLAHMTGSVDITCTSSIIEDKEFKIHTTSDGMSNLSERELGSSSKGLEYAEMTATTLEPESSGSKSLPNVDAGSIISDTERSDDGKEAGKEIRKIQTTTTTQAVQGRSVTQQDRDLRVDLGFRGMPMTEEQRRQFSPGPRTTMFRIPEFKWSPMHQRLLTDLLFALETDVHVWRSHSTKSVMDFVNSNENIIFVHNTIHLISQMVDNIIIACGGILPLLSAATSPTTELENIEVTQGMSAETAVTFLSRLMAMVDVLVFASSLNFSEIEAEKNMSSGGLMRQCLRLVCCVAVRNCLECRQRQRERVNKSSLISSKTQDTLQGVTATALTKSPLENVPGNLSPIKDPDRLLQDVDINRLRAVVFRDVDDSKQAQFLALAVVYFISVLMVSKYRDILEPQRETARCGSQAGRNIRQEINSPTSTVVVIPSIPHPSLNHGFLAKLIPEQSFAHSFYKETPAVFPENIKEKETPTPVEDIQLESSIPHTDSGIGEEQMPSILNGTDLETSAGPDAMSELFSTLSSEVKKSQESLTESPSEILKPAPSISSISQSKGMNVKEILKSLVAAPIEIAECGPDPIPYPDPALKREAQSILPMQFHSFDRSVVVPVKKPPPGSLAVTTVGAATAGGVLPPGTTPNIFAATGATPKSMINTTGAVDSGSSSSSSSSSFVNGATSKNLPAVQTVAPMPEDSAENMSITAKLERALEKVAPLLREIFVDFAPFLSRTLLGSHGQELLIEGLVCMKSSTSVVELVMLLCSQEWQNSIQKNAGLAFIELINEGRLLCHAMKDHIVRVANEAEFILNRQRAEDVHKHAEFESQCAQYAADRREEEKMCDHLISAAKHRDHVTANQLKQKILNILTNKHGAWGAVSHSQLHDFWRLAIIVRNAFGSTHSDALLKAAVEYGTEEDVVKSKKTFRSQAVVNQNAETELMLEGDDDAVSLLQEKEIDNLAGPVVLSTPAQLIAPVVVAKGTLSITTTEIYFEVDEDDPAFKKIDPKVLAYTEGLHGKWMFSEIRAVFSRRYLLQNTALEVFMANRTSVMFNFPDQATVKKVVYSLPRVGVGTSYGLPQARRISLATPRQLYKSSNMTQRWQRREISNFEYLMFLNTIAGRTYNDLNQYPVFPWVLTNYESEELDLTLPGNFRDLSKPIGALNPKRAVFYTPPYHYNTHYSTSTSTLSWLVRIEPFTTFFLNANDAKFDHPDRTFSSVARSWRNSQRDTSDVKELIPEFYYLPEMFVNSNGYNLGVREDEVVVNDVELPPWAKKPEDFVRINRMALESEFVSCQLHQWIDLIFGYKQRGPEAVRALNVFHYLTYEGSVNLDSITDPVLREIPEAYFIRDPHTFLLTKDFIKAMEAQIQNFGQTPSQLLIEPHPPRSSAMHLCFLPQSPLMFKDQMQQDVIMVLKFPSNSPVTHVAANTLPHLTIPAVVTVTCSRLFAVNRWHNTVGLRGAPGYSLDQAHHLPIEMDPLIANNSGVNKRQITDLVDQSIQINAHCFVVTADNRYILICGFWDKSFRVYSTETGKLTQIVFGHWDVVTCLARSESYIGGDCYIVSGSRDATLLLWYWSGRHHIIGDNPNSSDYPAPRAVLTGHDHEVVCVSVCAELGLVISGAKEGPCLVHTITGDLLRALEGTENCLYPRLISVSSEGHCIIYYERGRFSNFSINGKLLAQMEINDSTRAILLSSDGQNLVTGGDNGVVEVWQACDFKQLYIYPGCDAGIRAMDLSHDQRTLITGMASGSIVAFNIDFNRWHYEHQNRY</sequence>
<dbReference type="FunFam" id="2.30.29.30:FF:000059">
    <property type="entry name" value="neurobeachin isoform X1"/>
    <property type="match status" value="1"/>
</dbReference>
<accession>A0A8C4VJM5</accession>
<dbReference type="PANTHER" id="PTHR13743">
    <property type="entry name" value="BEIGE/BEACH-RELATED"/>
    <property type="match status" value="1"/>
</dbReference>
<evidence type="ECO:0000256" key="1">
    <source>
        <dbReference type="ARBA" id="ARBA00004170"/>
    </source>
</evidence>
<keyword evidence="3" id="KW-0597">Phosphoprotein</keyword>
<dbReference type="Ensembl" id="ENSGEVT00005003500.1">
    <property type="protein sequence ID" value="ENSGEVP00005003348.1"/>
    <property type="gene ID" value="ENSGEVG00005002417.1"/>
</dbReference>
<dbReference type="Gene3D" id="2.30.29.30">
    <property type="entry name" value="Pleckstrin-homology domain (PH domain)/Phosphotyrosine-binding domain (PTB)"/>
    <property type="match status" value="1"/>
</dbReference>
<keyword evidence="5" id="KW-0677">Repeat</keyword>
<evidence type="ECO:0000259" key="11">
    <source>
        <dbReference type="PROSITE" id="PS50197"/>
    </source>
</evidence>
<dbReference type="InterPro" id="IPR011993">
    <property type="entry name" value="PH-like_dom_sf"/>
</dbReference>
<dbReference type="SUPFAM" id="SSF50978">
    <property type="entry name" value="WD40 repeat-like"/>
    <property type="match status" value="1"/>
</dbReference>
<evidence type="ECO:0000256" key="10">
    <source>
        <dbReference type="SAM" id="MobiDB-lite"/>
    </source>
</evidence>
<dbReference type="InterPro" id="IPR023362">
    <property type="entry name" value="PH-BEACH_dom"/>
</dbReference>
<dbReference type="Pfam" id="PF20425">
    <property type="entry name" value="Neurobeachin"/>
    <property type="match status" value="1"/>
</dbReference>
<feature type="compositionally biased region" description="Basic and acidic residues" evidence="10">
    <location>
        <begin position="1242"/>
        <end position="1253"/>
    </location>
</feature>
<dbReference type="SUPFAM" id="SSF81837">
    <property type="entry name" value="BEACH domain"/>
    <property type="match status" value="1"/>
</dbReference>
<reference evidence="13" key="2">
    <citation type="submission" date="2025-09" db="UniProtKB">
        <authorList>
            <consortium name="Ensembl"/>
        </authorList>
    </citation>
    <scope>IDENTIFICATION</scope>
</reference>
<protein>
    <recommendedName>
        <fullName evidence="8">Neurobeachin</fullName>
    </recommendedName>
    <alternativeName>
        <fullName evidence="9">Lysosomal-trafficking regulator 2</fullName>
    </alternativeName>
</protein>
<dbReference type="CDD" id="cd06071">
    <property type="entry name" value="Beach"/>
    <property type="match status" value="1"/>
</dbReference>
<dbReference type="FunFam" id="2.60.120.200:FF:000010">
    <property type="entry name" value="neurobeachin isoform X2"/>
    <property type="match status" value="1"/>
</dbReference>
<feature type="region of interest" description="Disordered" evidence="10">
    <location>
        <begin position="1"/>
        <end position="21"/>
    </location>
</feature>
<feature type="compositionally biased region" description="Low complexity" evidence="10">
    <location>
        <begin position="1821"/>
        <end position="1831"/>
    </location>
</feature>
<feature type="compositionally biased region" description="Polar residues" evidence="10">
    <location>
        <begin position="958"/>
        <end position="971"/>
    </location>
</feature>
<reference evidence="13" key="1">
    <citation type="submission" date="2025-08" db="UniProtKB">
        <authorList>
            <consortium name="Ensembl"/>
        </authorList>
    </citation>
    <scope>IDENTIFICATION</scope>
</reference>
<evidence type="ECO:0000256" key="4">
    <source>
        <dbReference type="ARBA" id="ARBA00022574"/>
    </source>
</evidence>
<keyword evidence="6" id="KW-0472">Membrane</keyword>
<proteinExistence type="inferred from homology"/>
<comment type="subcellular location">
    <subcellularLocation>
        <location evidence="1">Membrane</location>
        <topology evidence="1">Peripheral membrane protein</topology>
    </subcellularLocation>
</comment>
<dbReference type="CDD" id="cd01201">
    <property type="entry name" value="PH_BEACH"/>
    <property type="match status" value="1"/>
</dbReference>
<dbReference type="Gene3D" id="2.60.120.200">
    <property type="match status" value="1"/>
</dbReference>
<comment type="subunit">
    <text evidence="7">Interacts with RII subunit of PKA.</text>
</comment>
<dbReference type="InterPro" id="IPR015943">
    <property type="entry name" value="WD40/YVTN_repeat-like_dom_sf"/>
</dbReference>
<dbReference type="GO" id="GO:0005829">
    <property type="term" value="C:cytosol"/>
    <property type="evidence" value="ECO:0007669"/>
    <property type="project" value="Ensembl"/>
</dbReference>
<dbReference type="SUPFAM" id="SSF49899">
    <property type="entry name" value="Concanavalin A-like lectins/glucanases"/>
    <property type="match status" value="1"/>
</dbReference>
<dbReference type="Pfam" id="PF20426">
    <property type="entry name" value="NBCH_WD40"/>
    <property type="match status" value="1"/>
</dbReference>
<evidence type="ECO:0000313" key="13">
    <source>
        <dbReference type="Ensembl" id="ENSGEVP00005003348.1"/>
    </source>
</evidence>
<dbReference type="SMART" id="SM01026">
    <property type="entry name" value="Beach"/>
    <property type="match status" value="1"/>
</dbReference>
<evidence type="ECO:0000256" key="8">
    <source>
        <dbReference type="ARBA" id="ARBA00073055"/>
    </source>
</evidence>
<dbReference type="Pfam" id="PF14844">
    <property type="entry name" value="PH_BEACH"/>
    <property type="match status" value="1"/>
</dbReference>
<dbReference type="InterPro" id="IPR046852">
    <property type="entry name" value="Neurobeachin_a-sol"/>
</dbReference>
<dbReference type="Pfam" id="PF06469">
    <property type="entry name" value="DUF1088"/>
    <property type="match status" value="1"/>
</dbReference>
<gene>
    <name evidence="13" type="primary">NBEA</name>
</gene>
<evidence type="ECO:0000256" key="7">
    <source>
        <dbReference type="ARBA" id="ARBA00065599"/>
    </source>
</evidence>
<dbReference type="Proteomes" id="UP000694390">
    <property type="component" value="Unassembled WGS sequence"/>
</dbReference>
<feature type="region of interest" description="Disordered" evidence="10">
    <location>
        <begin position="1816"/>
        <end position="1836"/>
    </location>
</feature>
<dbReference type="SUPFAM" id="SSF48371">
    <property type="entry name" value="ARM repeat"/>
    <property type="match status" value="1"/>
</dbReference>
<keyword evidence="14" id="KW-1185">Reference proteome</keyword>
<dbReference type="GO" id="GO:0098696">
    <property type="term" value="P:regulation of neurotransmitter receptor localization to postsynaptic specialization membrane"/>
    <property type="evidence" value="ECO:0007669"/>
    <property type="project" value="Ensembl"/>
</dbReference>
<feature type="region of interest" description="Disordered" evidence="10">
    <location>
        <begin position="950"/>
        <end position="972"/>
    </location>
</feature>
<dbReference type="Pfam" id="PF15787">
    <property type="entry name" value="DUF4704"/>
    <property type="match status" value="1"/>
</dbReference>
<dbReference type="FunFam" id="2.130.10.10:FF:000036">
    <property type="entry name" value="Neurobeachin isoform A"/>
    <property type="match status" value="1"/>
</dbReference>
<dbReference type="SMART" id="SM00320">
    <property type="entry name" value="WD40"/>
    <property type="match status" value="5"/>
</dbReference>
<dbReference type="Gene3D" id="1.10.1540.10">
    <property type="entry name" value="BEACH domain"/>
    <property type="match status" value="1"/>
</dbReference>
<dbReference type="OrthoDB" id="26681at2759"/>
<dbReference type="GO" id="GO:0008104">
    <property type="term" value="P:intracellular protein localization"/>
    <property type="evidence" value="ECO:0007669"/>
    <property type="project" value="Ensembl"/>
</dbReference>
<dbReference type="GO" id="GO:0005802">
    <property type="term" value="C:trans-Golgi network"/>
    <property type="evidence" value="ECO:0007669"/>
    <property type="project" value="Ensembl"/>
</dbReference>
<evidence type="ECO:0000256" key="3">
    <source>
        <dbReference type="ARBA" id="ARBA00022553"/>
    </source>
</evidence>
<evidence type="ECO:0000256" key="5">
    <source>
        <dbReference type="ARBA" id="ARBA00022737"/>
    </source>
</evidence>
<name>A0A8C4VJM5_9SAUR</name>
<dbReference type="PANTHER" id="PTHR13743:SF62">
    <property type="entry name" value="NEUROBEACHIN"/>
    <property type="match status" value="1"/>
</dbReference>
<dbReference type="InterPro" id="IPR001680">
    <property type="entry name" value="WD40_rpt"/>
</dbReference>
<dbReference type="InterPro" id="IPR010508">
    <property type="entry name" value="NBEA-like_DUF1088"/>
</dbReference>
<feature type="compositionally biased region" description="Polar residues" evidence="10">
    <location>
        <begin position="1217"/>
        <end position="1231"/>
    </location>
</feature>
<dbReference type="GO" id="GO:0005886">
    <property type="term" value="C:plasma membrane"/>
    <property type="evidence" value="ECO:0007669"/>
    <property type="project" value="Ensembl"/>
</dbReference>
<evidence type="ECO:0000256" key="2">
    <source>
        <dbReference type="ARBA" id="ARBA00008498"/>
    </source>
</evidence>
<dbReference type="InterPro" id="IPR036372">
    <property type="entry name" value="BEACH_dom_sf"/>
</dbReference>
<keyword evidence="4" id="KW-0853">WD repeat</keyword>
<dbReference type="InterPro" id="IPR046851">
    <property type="entry name" value="NBCH_WD40"/>
</dbReference>
<evidence type="ECO:0000313" key="14">
    <source>
        <dbReference type="Proteomes" id="UP000694390"/>
    </source>
</evidence>
<comment type="similarity">
    <text evidence="2">Belongs to the WD repeat neurobeachin family.</text>
</comment>
<organism evidence="13 14">
    <name type="scientific">Gopherus evgoodei</name>
    <name type="common">Goodes thornscrub tortoise</name>
    <dbReference type="NCBI Taxonomy" id="1825980"/>
    <lineage>
        <taxon>Eukaryota</taxon>
        <taxon>Metazoa</taxon>
        <taxon>Chordata</taxon>
        <taxon>Craniata</taxon>
        <taxon>Vertebrata</taxon>
        <taxon>Euteleostomi</taxon>
        <taxon>Archelosauria</taxon>
        <taxon>Testudinata</taxon>
        <taxon>Testudines</taxon>
        <taxon>Cryptodira</taxon>
        <taxon>Durocryptodira</taxon>
        <taxon>Testudinoidea</taxon>
        <taxon>Testudinidae</taxon>
        <taxon>Gopherus</taxon>
    </lineage>
</organism>
<dbReference type="GO" id="GO:0019901">
    <property type="term" value="F:protein kinase binding"/>
    <property type="evidence" value="ECO:0007669"/>
    <property type="project" value="Ensembl"/>
</dbReference>
<feature type="domain" description="BEACH" evidence="11">
    <location>
        <begin position="2240"/>
        <end position="2539"/>
    </location>
</feature>
<dbReference type="PROSITE" id="PS51783">
    <property type="entry name" value="PH_BEACH"/>
    <property type="match status" value="1"/>
</dbReference>
<dbReference type="SUPFAM" id="SSF50729">
    <property type="entry name" value="PH domain-like"/>
    <property type="match status" value="1"/>
</dbReference>
<dbReference type="InterPro" id="IPR000409">
    <property type="entry name" value="BEACH_dom"/>
</dbReference>
<feature type="domain" description="BEACH-type PH" evidence="12">
    <location>
        <begin position="2113"/>
        <end position="2221"/>
    </location>
</feature>
<feature type="region of interest" description="Disordered" evidence="10">
    <location>
        <begin position="1217"/>
        <end position="1253"/>
    </location>
</feature>
<evidence type="ECO:0000256" key="6">
    <source>
        <dbReference type="ARBA" id="ARBA00023136"/>
    </source>
</evidence>
<dbReference type="GO" id="GO:0098978">
    <property type="term" value="C:glutamatergic synapse"/>
    <property type="evidence" value="ECO:0007669"/>
    <property type="project" value="Ensembl"/>
</dbReference>
<dbReference type="InterPro" id="IPR016024">
    <property type="entry name" value="ARM-type_fold"/>
</dbReference>
<dbReference type="PROSITE" id="PS50197">
    <property type="entry name" value="BEACH"/>
    <property type="match status" value="1"/>
</dbReference>
<dbReference type="InterPro" id="IPR031570">
    <property type="entry name" value="NBEA/BDCP_DUF4704"/>
</dbReference>
<dbReference type="GO" id="GO:0005634">
    <property type="term" value="C:nucleus"/>
    <property type="evidence" value="ECO:0007669"/>
    <property type="project" value="Ensembl"/>
</dbReference>
<dbReference type="InterPro" id="IPR036322">
    <property type="entry name" value="WD40_repeat_dom_sf"/>
</dbReference>
<dbReference type="GeneTree" id="ENSGT00940000154934"/>
<evidence type="ECO:0000259" key="12">
    <source>
        <dbReference type="PROSITE" id="PS51783"/>
    </source>
</evidence>
<dbReference type="FunFam" id="1.10.1540.10:FF:000001">
    <property type="entry name" value="neurobeachin isoform X1"/>
    <property type="match status" value="1"/>
</dbReference>
<dbReference type="Pfam" id="PF02138">
    <property type="entry name" value="Beach"/>
    <property type="match status" value="1"/>
</dbReference>
<dbReference type="InterPro" id="IPR050865">
    <property type="entry name" value="BEACH_Domain"/>
</dbReference>
<dbReference type="Pfam" id="PF13385">
    <property type="entry name" value="Laminin_G_3"/>
    <property type="match status" value="1"/>
</dbReference>
<evidence type="ECO:0000256" key="9">
    <source>
        <dbReference type="ARBA" id="ARBA00080802"/>
    </source>
</evidence>
<dbReference type="Gene3D" id="2.130.10.10">
    <property type="entry name" value="YVTN repeat-like/Quinoprotein amine dehydrogenase"/>
    <property type="match status" value="1"/>
</dbReference>